<proteinExistence type="predicted"/>
<accession>A0A401FHZ0</accession>
<organism evidence="3 4">
    <name type="scientific">Lentilactobacillus kosonis</name>
    <dbReference type="NCBI Taxonomy" id="2810561"/>
    <lineage>
        <taxon>Bacteria</taxon>
        <taxon>Bacillati</taxon>
        <taxon>Bacillota</taxon>
        <taxon>Bacilli</taxon>
        <taxon>Lactobacillales</taxon>
        <taxon>Lactobacillaceae</taxon>
        <taxon>Lentilactobacillus</taxon>
    </lineage>
</organism>
<protein>
    <submittedName>
        <fullName evidence="3">Epoxide hydrolase</fullName>
    </submittedName>
</protein>
<sequence length="278" mass="32032">MNRKYMKTSDQTIAYYDEGQGEPIFMLHGFPDSADVWRKLIPMFVNQGYRVIAPDMRGFGQSFIPEHVADFSIQLIMADILKLKKFLNIDQPVKLIAHDWGANIGWMLASFYQSEFESYIAISVGHPYSYAKDGGFEQQKKGWYTMAFLFEGLSEELFSQNNWAGLRTFTQNHPELDSHWIPELSREGRFTAALNLYRANLEPHDNSQTPAIPQSQIPILGIYGMNDLYLSEAQMKNSSKYLAGKFNYVTVNGGHWLPIDEPEFIFKQAMSFYNPNFK</sequence>
<reference evidence="3 4" key="1">
    <citation type="submission" date="2017-11" db="EMBL/GenBank/DDBJ databases">
        <title>Draft Genome Sequence of Lactobacillus curieae NBRC 111893 isolated from Koso, a Japanese sugar-Vegetable Fermented Beverage.</title>
        <authorList>
            <person name="Chiou T.Y."/>
            <person name="Oshima K."/>
            <person name="Suda W."/>
            <person name="Hattori M."/>
            <person name="Takahashi T."/>
        </authorList>
    </citation>
    <scope>NUCLEOTIDE SEQUENCE [LARGE SCALE GENOMIC DNA]</scope>
    <source>
        <strain evidence="3 4">NBRC111893</strain>
    </source>
</reference>
<evidence type="ECO:0000256" key="1">
    <source>
        <dbReference type="ARBA" id="ARBA00022801"/>
    </source>
</evidence>
<keyword evidence="4" id="KW-1185">Reference proteome</keyword>
<dbReference type="InterPro" id="IPR000073">
    <property type="entry name" value="AB_hydrolase_1"/>
</dbReference>
<dbReference type="SUPFAM" id="SSF53474">
    <property type="entry name" value="alpha/beta-Hydrolases"/>
    <property type="match status" value="1"/>
</dbReference>
<dbReference type="AlphaFoldDB" id="A0A401FHZ0"/>
<dbReference type="PANTHER" id="PTHR43329">
    <property type="entry name" value="EPOXIDE HYDROLASE"/>
    <property type="match status" value="1"/>
</dbReference>
<comment type="caution">
    <text evidence="3">The sequence shown here is derived from an EMBL/GenBank/DDBJ whole genome shotgun (WGS) entry which is preliminary data.</text>
</comment>
<dbReference type="InterPro" id="IPR000639">
    <property type="entry name" value="Epox_hydrolase-like"/>
</dbReference>
<feature type="domain" description="AB hydrolase-1" evidence="2">
    <location>
        <begin position="23"/>
        <end position="262"/>
    </location>
</feature>
<evidence type="ECO:0000313" key="3">
    <source>
        <dbReference type="EMBL" id="GAY71906.1"/>
    </source>
</evidence>
<dbReference type="Gene3D" id="3.40.50.1820">
    <property type="entry name" value="alpha/beta hydrolase"/>
    <property type="match status" value="1"/>
</dbReference>
<dbReference type="EMBL" id="BEXA01000001">
    <property type="protein sequence ID" value="GAY71906.1"/>
    <property type="molecule type" value="Genomic_DNA"/>
</dbReference>
<dbReference type="Pfam" id="PF00561">
    <property type="entry name" value="Abhydrolase_1"/>
    <property type="match status" value="1"/>
</dbReference>
<dbReference type="OrthoDB" id="9773293at2"/>
<evidence type="ECO:0000313" key="4">
    <source>
        <dbReference type="Proteomes" id="UP000286974"/>
    </source>
</evidence>
<dbReference type="Proteomes" id="UP000286974">
    <property type="component" value="Unassembled WGS sequence"/>
</dbReference>
<dbReference type="InterPro" id="IPR029058">
    <property type="entry name" value="AB_hydrolase_fold"/>
</dbReference>
<dbReference type="GO" id="GO:0016787">
    <property type="term" value="F:hydrolase activity"/>
    <property type="evidence" value="ECO:0007669"/>
    <property type="project" value="UniProtKB-KW"/>
</dbReference>
<dbReference type="PRINTS" id="PR00412">
    <property type="entry name" value="EPOXHYDRLASE"/>
</dbReference>
<name>A0A401FHZ0_9LACO</name>
<dbReference type="RefSeq" id="WP_125007537.1">
    <property type="nucleotide sequence ID" value="NZ_BEXA01000001.1"/>
</dbReference>
<gene>
    <name evidence="3" type="ORF">NBRC111893_52</name>
</gene>
<keyword evidence="1 3" id="KW-0378">Hydrolase</keyword>
<evidence type="ECO:0000259" key="2">
    <source>
        <dbReference type="Pfam" id="PF00561"/>
    </source>
</evidence>